<reference evidence="2 3" key="1">
    <citation type="submission" date="2020-08" db="EMBL/GenBank/DDBJ databases">
        <title>Genomic Encyclopedia of Type Strains, Phase III (KMG-III): the genomes of soil and plant-associated and newly described type strains.</title>
        <authorList>
            <person name="Whitman W."/>
        </authorList>
    </citation>
    <scope>NUCLEOTIDE SEQUENCE [LARGE SCALE GENOMIC DNA]</scope>
    <source>
        <strain evidence="2 3">CECT 7247</strain>
    </source>
</reference>
<dbReference type="InterPro" id="IPR043998">
    <property type="entry name" value="Put_Metallopep"/>
</dbReference>
<keyword evidence="3" id="KW-1185">Reference proteome</keyword>
<dbReference type="RefSeq" id="WP_246409685.1">
    <property type="nucleotide sequence ID" value="NZ_JACHXO010000002.1"/>
</dbReference>
<dbReference type="EMBL" id="JACHXO010000002">
    <property type="protein sequence ID" value="MBB3193953.1"/>
    <property type="molecule type" value="Genomic_DNA"/>
</dbReference>
<evidence type="ECO:0000313" key="2">
    <source>
        <dbReference type="EMBL" id="MBB3193953.1"/>
    </source>
</evidence>
<name>A0ABR6GPB5_9BURK</name>
<feature type="domain" description="Putative phage metallopeptidase" evidence="1">
    <location>
        <begin position="13"/>
        <end position="169"/>
    </location>
</feature>
<sequence length="192" mass="20982">MFLTFAPAPEVLEWLKAEILEDTGKLHNPDHQHILSVDLAVLWASGPSRSKGKAVIGTAEEVLFRASQWVKGRQEQQMRDWFGRVPDYLITLDAGYSAQCTDTAFCALVEHELYHIAQKRDEFGSPAFTKDGEPKIEITGHDVEEFVGVVRRYGVGDPGGALAQLAAAARSAPEVGEREIAGACGTCLMRVA</sequence>
<accession>A0ABR6GPB5</accession>
<gene>
    <name evidence="2" type="ORF">FHS28_001338</name>
</gene>
<organism evidence="2 3">
    <name type="scientific">Roseateles terrae</name>
    <dbReference type="NCBI Taxonomy" id="431060"/>
    <lineage>
        <taxon>Bacteria</taxon>
        <taxon>Pseudomonadati</taxon>
        <taxon>Pseudomonadota</taxon>
        <taxon>Betaproteobacteria</taxon>
        <taxon>Burkholderiales</taxon>
        <taxon>Sphaerotilaceae</taxon>
        <taxon>Roseateles</taxon>
    </lineage>
</organism>
<protein>
    <recommendedName>
        <fullName evidence="1">Putative phage metallopeptidase domain-containing protein</fullName>
    </recommendedName>
</protein>
<evidence type="ECO:0000313" key="3">
    <source>
        <dbReference type="Proteomes" id="UP000574369"/>
    </source>
</evidence>
<proteinExistence type="predicted"/>
<comment type="caution">
    <text evidence="2">The sequence shown here is derived from an EMBL/GenBank/DDBJ whole genome shotgun (WGS) entry which is preliminary data.</text>
</comment>
<evidence type="ECO:0000259" key="1">
    <source>
        <dbReference type="Pfam" id="PF18894"/>
    </source>
</evidence>
<dbReference type="Proteomes" id="UP000574369">
    <property type="component" value="Unassembled WGS sequence"/>
</dbReference>
<dbReference type="Pfam" id="PF18894">
    <property type="entry name" value="PhageMetallopep"/>
    <property type="match status" value="1"/>
</dbReference>